<keyword evidence="1" id="KW-0175">Coiled coil</keyword>
<gene>
    <name evidence="3" type="ORF">HGRIS_003878</name>
</gene>
<evidence type="ECO:0000256" key="1">
    <source>
        <dbReference type="SAM" id="Coils"/>
    </source>
</evidence>
<proteinExistence type="predicted"/>
<reference evidence="4" key="1">
    <citation type="submission" date="2024-06" db="EMBL/GenBank/DDBJ databases">
        <title>Multi-omics analyses provide insights into the biosynthesis of the anticancer antibiotic pleurotin in Hohenbuehelia grisea.</title>
        <authorList>
            <person name="Weaver J.A."/>
            <person name="Alberti F."/>
        </authorList>
    </citation>
    <scope>NUCLEOTIDE SEQUENCE [LARGE SCALE GENOMIC DNA]</scope>
    <source>
        <strain evidence="4">T-177</strain>
    </source>
</reference>
<dbReference type="EMBL" id="JASNQZ010000007">
    <property type="protein sequence ID" value="KAL0954945.1"/>
    <property type="molecule type" value="Genomic_DNA"/>
</dbReference>
<evidence type="ECO:0000313" key="3">
    <source>
        <dbReference type="EMBL" id="KAL0954945.1"/>
    </source>
</evidence>
<comment type="caution">
    <text evidence="3">The sequence shown here is derived from an EMBL/GenBank/DDBJ whole genome shotgun (WGS) entry which is preliminary data.</text>
</comment>
<name>A0ABR3JHK6_9AGAR</name>
<feature type="coiled-coil region" evidence="1">
    <location>
        <begin position="97"/>
        <end position="145"/>
    </location>
</feature>
<protein>
    <submittedName>
        <fullName evidence="3">Uncharacterized protein</fullName>
    </submittedName>
</protein>
<sequence>MLPVANLHLKDLYDTTVEFFALRSPVAFAFRGQSPQDPRSRSLTPVPDPIARLTRECSSLRERLDAAERRQNTTCTCHPPQSDSPQNSSFPTMRRQLDIAKNELSQSRAEVARLEERCHALEKMVRDTQDLLRARDAEIEKLRREREHERGLVHRWRSEANLRHTLDSHSPPSSTSLPRSEHLMPSIYAAHRRDNSSSSVLSLASSEEERAHARALELFLTRTDTWSGAQIIQAVQDINSEILQFAASATEVCVFDRSAVSPRMAQAVQDTTSRLGPRLVHVLSTRDHGQDPLLVQLALQACVSACVARAMATFCLGWPSKADTVILQVYAYMYAIEPQPTSSRWRSLTHRHIHKLYPTLEEYGISELMETMLRWSADVFTVAGCTYSDAAATTALARDGMRARFGEQLRRIARSVSKLAQVTREEIMSANFDLVSVSHLETYDTKSMFDTFGEYAASRGAVLGTTELGLRCTTRRSASELGRDEGASDRRILLQPRVVLESVLDVIDPKP</sequence>
<evidence type="ECO:0000256" key="2">
    <source>
        <dbReference type="SAM" id="MobiDB-lite"/>
    </source>
</evidence>
<accession>A0ABR3JHK6</accession>
<organism evidence="3 4">
    <name type="scientific">Hohenbuehelia grisea</name>
    <dbReference type="NCBI Taxonomy" id="104357"/>
    <lineage>
        <taxon>Eukaryota</taxon>
        <taxon>Fungi</taxon>
        <taxon>Dikarya</taxon>
        <taxon>Basidiomycota</taxon>
        <taxon>Agaricomycotina</taxon>
        <taxon>Agaricomycetes</taxon>
        <taxon>Agaricomycetidae</taxon>
        <taxon>Agaricales</taxon>
        <taxon>Pleurotineae</taxon>
        <taxon>Pleurotaceae</taxon>
        <taxon>Hohenbuehelia</taxon>
    </lineage>
</organism>
<keyword evidence="4" id="KW-1185">Reference proteome</keyword>
<feature type="region of interest" description="Disordered" evidence="2">
    <location>
        <begin position="72"/>
        <end position="91"/>
    </location>
</feature>
<dbReference type="Proteomes" id="UP001556367">
    <property type="component" value="Unassembled WGS sequence"/>
</dbReference>
<evidence type="ECO:0000313" key="4">
    <source>
        <dbReference type="Proteomes" id="UP001556367"/>
    </source>
</evidence>